<reference evidence="3" key="3">
    <citation type="submission" date="2015-04" db="UniProtKB">
        <authorList>
            <consortium name="EnsemblPlants"/>
        </authorList>
    </citation>
    <scope>IDENTIFICATION</scope>
    <source>
        <strain evidence="3">cv. Jemalong A17</strain>
    </source>
</reference>
<accession>A0A072UMQ2</accession>
<reference evidence="2 4" key="1">
    <citation type="journal article" date="2011" name="Nature">
        <title>The Medicago genome provides insight into the evolution of rhizobial symbioses.</title>
        <authorList>
            <person name="Young N.D."/>
            <person name="Debelle F."/>
            <person name="Oldroyd G.E."/>
            <person name="Geurts R."/>
            <person name="Cannon S.B."/>
            <person name="Udvardi M.K."/>
            <person name="Benedito V.A."/>
            <person name="Mayer K.F."/>
            <person name="Gouzy J."/>
            <person name="Schoof H."/>
            <person name="Van de Peer Y."/>
            <person name="Proost S."/>
            <person name="Cook D.R."/>
            <person name="Meyers B.C."/>
            <person name="Spannagl M."/>
            <person name="Cheung F."/>
            <person name="De Mita S."/>
            <person name="Krishnakumar V."/>
            <person name="Gundlach H."/>
            <person name="Zhou S."/>
            <person name="Mudge J."/>
            <person name="Bharti A.K."/>
            <person name="Murray J.D."/>
            <person name="Naoumkina M.A."/>
            <person name="Rosen B."/>
            <person name="Silverstein K.A."/>
            <person name="Tang H."/>
            <person name="Rombauts S."/>
            <person name="Zhao P.X."/>
            <person name="Zhou P."/>
            <person name="Barbe V."/>
            <person name="Bardou P."/>
            <person name="Bechner M."/>
            <person name="Bellec A."/>
            <person name="Berger A."/>
            <person name="Berges H."/>
            <person name="Bidwell S."/>
            <person name="Bisseling T."/>
            <person name="Choisne N."/>
            <person name="Couloux A."/>
            <person name="Denny R."/>
            <person name="Deshpande S."/>
            <person name="Dai X."/>
            <person name="Doyle J.J."/>
            <person name="Dudez A.M."/>
            <person name="Farmer A.D."/>
            <person name="Fouteau S."/>
            <person name="Franken C."/>
            <person name="Gibelin C."/>
            <person name="Gish J."/>
            <person name="Goldstein S."/>
            <person name="Gonzalez A.J."/>
            <person name="Green P.J."/>
            <person name="Hallab A."/>
            <person name="Hartog M."/>
            <person name="Hua A."/>
            <person name="Humphray S.J."/>
            <person name="Jeong D.H."/>
            <person name="Jing Y."/>
            <person name="Jocker A."/>
            <person name="Kenton S.M."/>
            <person name="Kim D.J."/>
            <person name="Klee K."/>
            <person name="Lai H."/>
            <person name="Lang C."/>
            <person name="Lin S."/>
            <person name="Macmil S.L."/>
            <person name="Magdelenat G."/>
            <person name="Matthews L."/>
            <person name="McCorrison J."/>
            <person name="Monaghan E.L."/>
            <person name="Mun J.H."/>
            <person name="Najar F.Z."/>
            <person name="Nicholson C."/>
            <person name="Noirot C."/>
            <person name="O'Bleness M."/>
            <person name="Paule C.R."/>
            <person name="Poulain J."/>
            <person name="Prion F."/>
            <person name="Qin B."/>
            <person name="Qu C."/>
            <person name="Retzel E.F."/>
            <person name="Riddle C."/>
            <person name="Sallet E."/>
            <person name="Samain S."/>
            <person name="Samson N."/>
            <person name="Sanders I."/>
            <person name="Saurat O."/>
            <person name="Scarpelli C."/>
            <person name="Schiex T."/>
            <person name="Segurens B."/>
            <person name="Severin A.J."/>
            <person name="Sherrier D.J."/>
            <person name="Shi R."/>
            <person name="Sims S."/>
            <person name="Singer S.R."/>
            <person name="Sinharoy S."/>
            <person name="Sterck L."/>
            <person name="Viollet A."/>
            <person name="Wang B.B."/>
            <person name="Wang K."/>
            <person name="Wang M."/>
            <person name="Wang X."/>
            <person name="Warfsmann J."/>
            <person name="Weissenbach J."/>
            <person name="White D.D."/>
            <person name="White J.D."/>
            <person name="Wiley G.B."/>
            <person name="Wincker P."/>
            <person name="Xing Y."/>
            <person name="Yang L."/>
            <person name="Yao Z."/>
            <person name="Ying F."/>
            <person name="Zhai J."/>
            <person name="Zhou L."/>
            <person name="Zuber A."/>
            <person name="Denarie J."/>
            <person name="Dixon R.A."/>
            <person name="May G.D."/>
            <person name="Schwartz D.C."/>
            <person name="Rogers J."/>
            <person name="Quetier F."/>
            <person name="Town C.D."/>
            <person name="Roe B.A."/>
        </authorList>
    </citation>
    <scope>NUCLEOTIDE SEQUENCE [LARGE SCALE GENOMIC DNA]</scope>
    <source>
        <strain evidence="2">A17</strain>
        <strain evidence="3 4">cv. Jemalong A17</strain>
    </source>
</reference>
<reference evidence="2 4" key="2">
    <citation type="journal article" date="2014" name="BMC Genomics">
        <title>An improved genome release (version Mt4.0) for the model legume Medicago truncatula.</title>
        <authorList>
            <person name="Tang H."/>
            <person name="Krishnakumar V."/>
            <person name="Bidwell S."/>
            <person name="Rosen B."/>
            <person name="Chan A."/>
            <person name="Zhou S."/>
            <person name="Gentzbittel L."/>
            <person name="Childs K.L."/>
            <person name="Yandell M."/>
            <person name="Gundlach H."/>
            <person name="Mayer K.F."/>
            <person name="Schwartz D.C."/>
            <person name="Town C.D."/>
        </authorList>
    </citation>
    <scope>GENOME REANNOTATION</scope>
    <source>
        <strain evidence="2">A17</strain>
        <strain evidence="3 4">cv. Jemalong A17</strain>
    </source>
</reference>
<feature type="region of interest" description="Disordered" evidence="1">
    <location>
        <begin position="62"/>
        <end position="86"/>
    </location>
</feature>
<proteinExistence type="predicted"/>
<dbReference type="HOGENOM" id="CLU_2162164_0_0_1"/>
<dbReference type="Proteomes" id="UP000002051">
    <property type="component" value="Chromosome 4"/>
</dbReference>
<sequence length="111" mass="12918">MEVTTQIATVRVYLQAWKSLSINNGCPLPPSSTEWKLHRSEEAATWEDEFLDQHDRFRALPEIEDKESPVPPKKPTNEDNPIMFDDTPVKENEEFEDVLEHLDDLLLLDEI</sequence>
<dbReference type="EMBL" id="CM001220">
    <property type="protein sequence ID" value="KEH31069.1"/>
    <property type="molecule type" value="Genomic_DNA"/>
</dbReference>
<evidence type="ECO:0000313" key="2">
    <source>
        <dbReference type="EMBL" id="KEH31069.1"/>
    </source>
</evidence>
<protein>
    <submittedName>
        <fullName evidence="2 3">Uncharacterized protein</fullName>
    </submittedName>
</protein>
<evidence type="ECO:0000256" key="1">
    <source>
        <dbReference type="SAM" id="MobiDB-lite"/>
    </source>
</evidence>
<gene>
    <name evidence="2" type="ordered locus">MTR_4g088830</name>
</gene>
<keyword evidence="4" id="KW-1185">Reference proteome</keyword>
<evidence type="ECO:0000313" key="3">
    <source>
        <dbReference type="EnsemblPlants" id="KEH31069"/>
    </source>
</evidence>
<dbReference type="AlphaFoldDB" id="A0A072UMQ2"/>
<evidence type="ECO:0000313" key="4">
    <source>
        <dbReference type="Proteomes" id="UP000002051"/>
    </source>
</evidence>
<dbReference type="EnsemblPlants" id="KEH31069">
    <property type="protein sequence ID" value="KEH31069"/>
    <property type="gene ID" value="MTR_4g088830"/>
</dbReference>
<organism evidence="2 4">
    <name type="scientific">Medicago truncatula</name>
    <name type="common">Barrel medic</name>
    <name type="synonym">Medicago tribuloides</name>
    <dbReference type="NCBI Taxonomy" id="3880"/>
    <lineage>
        <taxon>Eukaryota</taxon>
        <taxon>Viridiplantae</taxon>
        <taxon>Streptophyta</taxon>
        <taxon>Embryophyta</taxon>
        <taxon>Tracheophyta</taxon>
        <taxon>Spermatophyta</taxon>
        <taxon>Magnoliopsida</taxon>
        <taxon>eudicotyledons</taxon>
        <taxon>Gunneridae</taxon>
        <taxon>Pentapetalae</taxon>
        <taxon>rosids</taxon>
        <taxon>fabids</taxon>
        <taxon>Fabales</taxon>
        <taxon>Fabaceae</taxon>
        <taxon>Papilionoideae</taxon>
        <taxon>50 kb inversion clade</taxon>
        <taxon>NPAAA clade</taxon>
        <taxon>Hologalegina</taxon>
        <taxon>IRL clade</taxon>
        <taxon>Trifolieae</taxon>
        <taxon>Medicago</taxon>
    </lineage>
</organism>
<name>A0A072UMQ2_MEDTR</name>